<evidence type="ECO:0000256" key="5">
    <source>
        <dbReference type="ARBA" id="ARBA00023049"/>
    </source>
</evidence>
<dbReference type="PANTHER" id="PTHR11804:SF84">
    <property type="entry name" value="SACCHAROLYSIN"/>
    <property type="match status" value="1"/>
</dbReference>
<dbReference type="InterPro" id="IPR013647">
    <property type="entry name" value="OligopepF_N_dom"/>
</dbReference>
<dbReference type="Gene3D" id="1.10.287.830">
    <property type="entry name" value="putative peptidase helix hairpin domain like"/>
    <property type="match status" value="1"/>
</dbReference>
<keyword evidence="2 6" id="KW-0479">Metal-binding</keyword>
<evidence type="ECO:0000259" key="7">
    <source>
        <dbReference type="Pfam" id="PF01432"/>
    </source>
</evidence>
<dbReference type="SUPFAM" id="SSF55486">
    <property type="entry name" value="Metalloproteases ('zincins'), catalytic domain"/>
    <property type="match status" value="1"/>
</dbReference>
<dbReference type="InterPro" id="IPR004438">
    <property type="entry name" value="Peptidase_M3B"/>
</dbReference>
<dbReference type="AlphaFoldDB" id="A0A1E5L3Y0"/>
<organism evidence="9 10">
    <name type="scientific">Desulfuribacillus stibiiarsenatis</name>
    <dbReference type="NCBI Taxonomy" id="1390249"/>
    <lineage>
        <taxon>Bacteria</taxon>
        <taxon>Bacillati</taxon>
        <taxon>Bacillota</taxon>
        <taxon>Desulfuribacillia</taxon>
        <taxon>Desulfuribacillales</taxon>
        <taxon>Desulfuribacillaceae</taxon>
        <taxon>Desulfuribacillus</taxon>
    </lineage>
</organism>
<dbReference type="NCBIfam" id="TIGR00181">
    <property type="entry name" value="pepF"/>
    <property type="match status" value="1"/>
</dbReference>
<dbReference type="GO" id="GO:0006508">
    <property type="term" value="P:proteolysis"/>
    <property type="evidence" value="ECO:0007669"/>
    <property type="project" value="UniProtKB-KW"/>
</dbReference>
<keyword evidence="3 6" id="KW-0378">Hydrolase</keyword>
<dbReference type="GO" id="GO:0046872">
    <property type="term" value="F:metal ion binding"/>
    <property type="evidence" value="ECO:0007669"/>
    <property type="project" value="UniProtKB-UniRule"/>
</dbReference>
<dbReference type="RefSeq" id="WP_069702900.1">
    <property type="nucleotide sequence ID" value="NZ_MJAT01000036.1"/>
</dbReference>
<comment type="cofactor">
    <cofactor evidence="6">
        <name>Zn(2+)</name>
        <dbReference type="ChEBI" id="CHEBI:29105"/>
    </cofactor>
    <text evidence="6">Binds 1 zinc ion.</text>
</comment>
<sequence>MDNKQQQVAVPKRETIEDKYKWDLTNFFTDDGAWEAQYDEVKQLLPKIDTYIGSLNHSIDSLVEFLTMREKIMIGTGQLYTYSKMKWDENTKGLKYRGLFDRAQHLSTEVETKFSFVEPEILEHFEQIESFISQSNELKKYQRYFDKIKNHRQHILSDKEEAIISEASALFQGPENIFSVLSDSDIEFPIVKDENGNERKLSHGRFIQFLESYDQRVRKDAFQAMYTTYSKYINTFATIINAHLKTDVFTARVRKYDNSLQAALKPNEIPVEVYTNLISTINESLPVLHKYLSLRKQQLKLDELHMYDLYVPMVPNVQFSISYEQACEYMEQAFRPLGNEYISIIQKAFQERWIDVYENEGKTSGAYSWGTHNTPPYILLNYQENINSVFTLAHELGHSLHSYYSKQEQPFATSEYVIFVAEVASTVNETLLFHYLFQKTEDKKLKAYLVNHYLEGFRTTIFRQTLFAEFEKVIHEALEQGDALTSEDLSEIYYKINQSFYGAVVIVDKDIALEWARIPHFYYNFYVYQYATGYSAATALARKILQDGDEAVKKYLEFLSSGSSKDPIELLKVAGIDMTSAEPIKAAIKEFDMYTDILANLLKDIENEL</sequence>
<dbReference type="EMBL" id="MJAT01000036">
    <property type="protein sequence ID" value="OEH84801.1"/>
    <property type="molecule type" value="Genomic_DNA"/>
</dbReference>
<evidence type="ECO:0000313" key="10">
    <source>
        <dbReference type="Proteomes" id="UP000095255"/>
    </source>
</evidence>
<keyword evidence="4 6" id="KW-0862">Zinc</keyword>
<evidence type="ECO:0000313" key="9">
    <source>
        <dbReference type="EMBL" id="OEH84801.1"/>
    </source>
</evidence>
<accession>A0A1E5L3Y0</accession>
<dbReference type="Proteomes" id="UP000095255">
    <property type="component" value="Unassembled WGS sequence"/>
</dbReference>
<dbReference type="InterPro" id="IPR042088">
    <property type="entry name" value="OligoPept_F_C"/>
</dbReference>
<dbReference type="CDD" id="cd09608">
    <property type="entry name" value="M3B_PepF"/>
    <property type="match status" value="1"/>
</dbReference>
<dbReference type="Gene3D" id="1.20.140.70">
    <property type="entry name" value="Oligopeptidase f, N-terminal domain"/>
    <property type="match status" value="1"/>
</dbReference>
<dbReference type="PANTHER" id="PTHR11804">
    <property type="entry name" value="PROTEASE M3 THIMET OLIGOPEPTIDASE-RELATED"/>
    <property type="match status" value="1"/>
</dbReference>
<dbReference type="STRING" id="1390249.BHU72_08175"/>
<evidence type="ECO:0000256" key="3">
    <source>
        <dbReference type="ARBA" id="ARBA00022801"/>
    </source>
</evidence>
<dbReference type="GO" id="GO:0006518">
    <property type="term" value="P:peptide metabolic process"/>
    <property type="evidence" value="ECO:0007669"/>
    <property type="project" value="TreeGrafter"/>
</dbReference>
<dbReference type="Gene3D" id="1.10.1370.20">
    <property type="entry name" value="Oligoendopeptidase f, C-terminal domain"/>
    <property type="match status" value="1"/>
</dbReference>
<dbReference type="GO" id="GO:0004222">
    <property type="term" value="F:metalloendopeptidase activity"/>
    <property type="evidence" value="ECO:0007669"/>
    <property type="project" value="UniProtKB-UniRule"/>
</dbReference>
<evidence type="ECO:0000256" key="4">
    <source>
        <dbReference type="ARBA" id="ARBA00022833"/>
    </source>
</evidence>
<comment type="caution">
    <text evidence="9">The sequence shown here is derived from an EMBL/GenBank/DDBJ whole genome shotgun (WGS) entry which is preliminary data.</text>
</comment>
<reference evidence="9 10" key="1">
    <citation type="submission" date="2016-09" db="EMBL/GenBank/DDBJ databases">
        <title>Desulfuribacillus arsenicus sp. nov., an obligately anaerobic, dissimilatory arsenic- and antimonate-reducing bacterium isolated from anoxic sediments.</title>
        <authorList>
            <person name="Abin C.A."/>
            <person name="Hollibaugh J.T."/>
        </authorList>
    </citation>
    <scope>NUCLEOTIDE SEQUENCE [LARGE SCALE GENOMIC DNA]</scope>
    <source>
        <strain evidence="9 10">MLFW-2</strain>
    </source>
</reference>
<evidence type="ECO:0000259" key="8">
    <source>
        <dbReference type="Pfam" id="PF08439"/>
    </source>
</evidence>
<dbReference type="Pfam" id="PF08439">
    <property type="entry name" value="Peptidase_M3_N"/>
    <property type="match status" value="1"/>
</dbReference>
<name>A0A1E5L3Y0_9FIRM</name>
<proteinExistence type="inferred from homology"/>
<gene>
    <name evidence="9" type="ORF">BHU72_08175</name>
</gene>
<feature type="domain" description="Peptidase M3A/M3B catalytic" evidence="7">
    <location>
        <begin position="209"/>
        <end position="589"/>
    </location>
</feature>
<dbReference type="InterPro" id="IPR045090">
    <property type="entry name" value="Pept_M3A_M3B"/>
</dbReference>
<dbReference type="EC" id="3.4.24.-" evidence="6"/>
<keyword evidence="1 6" id="KW-0645">Protease</keyword>
<keyword evidence="5 6" id="KW-0482">Metalloprotease</keyword>
<dbReference type="Pfam" id="PF01432">
    <property type="entry name" value="Peptidase_M3"/>
    <property type="match status" value="1"/>
</dbReference>
<dbReference type="InterPro" id="IPR001567">
    <property type="entry name" value="Pept_M3A_M3B_dom"/>
</dbReference>
<keyword evidence="10" id="KW-1185">Reference proteome</keyword>
<evidence type="ECO:0000256" key="1">
    <source>
        <dbReference type="ARBA" id="ARBA00022670"/>
    </source>
</evidence>
<comment type="function">
    <text evidence="6">Has oligopeptidase activity and degrades a variety of small bioactive peptides.</text>
</comment>
<feature type="domain" description="Oligopeptidase F N-terminal" evidence="8">
    <location>
        <begin position="126"/>
        <end position="188"/>
    </location>
</feature>
<comment type="similarity">
    <text evidence="6">Belongs to the peptidase M3B family.</text>
</comment>
<dbReference type="OrthoDB" id="9766487at2"/>
<evidence type="ECO:0000256" key="2">
    <source>
        <dbReference type="ARBA" id="ARBA00022723"/>
    </source>
</evidence>
<evidence type="ECO:0000256" key="6">
    <source>
        <dbReference type="RuleBase" id="RU368091"/>
    </source>
</evidence>
<protein>
    <recommendedName>
        <fullName evidence="6">Oligopeptidase F</fullName>
        <ecNumber evidence="6">3.4.24.-</ecNumber>
    </recommendedName>
</protein>